<evidence type="ECO:0000313" key="3">
    <source>
        <dbReference type="Proteomes" id="UP000230340"/>
    </source>
</evidence>
<dbReference type="NCBIfam" id="TIGR02532">
    <property type="entry name" value="IV_pilin_GFxxxE"/>
    <property type="match status" value="1"/>
</dbReference>
<dbReference type="Pfam" id="PF07963">
    <property type="entry name" value="N_methyl"/>
    <property type="match status" value="1"/>
</dbReference>
<comment type="caution">
    <text evidence="2">The sequence shown here is derived from an EMBL/GenBank/DDBJ whole genome shotgun (WGS) entry which is preliminary data.</text>
</comment>
<dbReference type="AlphaFoldDB" id="A0A2H0XDN6"/>
<keyword evidence="1" id="KW-0472">Membrane</keyword>
<name>A0A2H0XDN6_UNCKA</name>
<proteinExistence type="predicted"/>
<gene>
    <name evidence="2" type="ORF">COT49_02125</name>
</gene>
<sequence length="162" mass="17062">MIGPKTAFTLVELLISLTIIAILMGTLIPTLGNFGKKQSVIQAVENFKSELETVQSKSVSGITVSGFFVRWALKMDCSVAGGAKSYSLGYYNGGNFVSSRTETLGANLSIACTAGDIIFERITGKVTGLGAGQTRSFVFSSTDITGFSKTAVLGERGQVTIQ</sequence>
<keyword evidence="1" id="KW-0812">Transmembrane</keyword>
<dbReference type="SUPFAM" id="SSF54523">
    <property type="entry name" value="Pili subunits"/>
    <property type="match status" value="1"/>
</dbReference>
<dbReference type="InterPro" id="IPR045584">
    <property type="entry name" value="Pilin-like"/>
</dbReference>
<reference evidence="3" key="1">
    <citation type="submission" date="2017-09" db="EMBL/GenBank/DDBJ databases">
        <title>Depth-based differentiation of microbial function through sediment-hosted aquifers and enrichment of novel symbionts in the deep terrestrial subsurface.</title>
        <authorList>
            <person name="Probst A.J."/>
            <person name="Ladd B."/>
            <person name="Jarett J.K."/>
            <person name="Geller-Mcgrath D.E."/>
            <person name="Sieber C.M.K."/>
            <person name="Emerson J.B."/>
            <person name="Anantharaman K."/>
            <person name="Thomas B.C."/>
            <person name="Malmstrom R."/>
            <person name="Stieglmeier M."/>
            <person name="Klingl A."/>
            <person name="Woyke T."/>
            <person name="Ryan C.M."/>
            <person name="Banfield J.F."/>
        </authorList>
    </citation>
    <scope>NUCLEOTIDE SEQUENCE [LARGE SCALE GENOMIC DNA]</scope>
</reference>
<protein>
    <recommendedName>
        <fullName evidence="4">General secretion pathway GspH domain-containing protein</fullName>
    </recommendedName>
</protein>
<evidence type="ECO:0000313" key="2">
    <source>
        <dbReference type="EMBL" id="PIS23046.1"/>
    </source>
</evidence>
<dbReference type="EMBL" id="PEYT01000019">
    <property type="protein sequence ID" value="PIS23046.1"/>
    <property type="molecule type" value="Genomic_DNA"/>
</dbReference>
<evidence type="ECO:0008006" key="4">
    <source>
        <dbReference type="Google" id="ProtNLM"/>
    </source>
</evidence>
<dbReference type="Proteomes" id="UP000230340">
    <property type="component" value="Unassembled WGS sequence"/>
</dbReference>
<feature type="transmembrane region" description="Helical" evidence="1">
    <location>
        <begin position="6"/>
        <end position="28"/>
    </location>
</feature>
<dbReference type="Gene3D" id="3.30.700.10">
    <property type="entry name" value="Glycoprotein, Type 4 Pilin"/>
    <property type="match status" value="1"/>
</dbReference>
<keyword evidence="1" id="KW-1133">Transmembrane helix</keyword>
<organism evidence="2 3">
    <name type="scientific">candidate division WWE3 bacterium CG08_land_8_20_14_0_20_40_13</name>
    <dbReference type="NCBI Taxonomy" id="1975084"/>
    <lineage>
        <taxon>Bacteria</taxon>
        <taxon>Katanobacteria</taxon>
    </lineage>
</organism>
<accession>A0A2H0XDN6</accession>
<dbReference type="InterPro" id="IPR012902">
    <property type="entry name" value="N_methyl_site"/>
</dbReference>
<evidence type="ECO:0000256" key="1">
    <source>
        <dbReference type="SAM" id="Phobius"/>
    </source>
</evidence>